<evidence type="ECO:0000313" key="5">
    <source>
        <dbReference type="Proteomes" id="UP000051386"/>
    </source>
</evidence>
<proteinExistence type="predicted"/>
<dbReference type="Pfam" id="PF06251">
    <property type="entry name" value="Caps_syn_GfcC_C"/>
    <property type="match status" value="1"/>
</dbReference>
<dbReference type="InterPro" id="IPR010425">
    <property type="entry name" value="Caps_synth_GfcC-like_C"/>
</dbReference>
<dbReference type="PATRIC" id="fig|517011.3.peg.825"/>
<evidence type="ECO:0000313" key="4">
    <source>
        <dbReference type="EMBL" id="KRG77723.1"/>
    </source>
</evidence>
<feature type="signal peptide" evidence="1">
    <location>
        <begin position="1"/>
        <end position="19"/>
    </location>
</feature>
<dbReference type="Gene3D" id="3.10.560.10">
    <property type="entry name" value="Outer membrane lipoprotein wza domain like"/>
    <property type="match status" value="1"/>
</dbReference>
<dbReference type="Proteomes" id="UP000051386">
    <property type="component" value="Unassembled WGS sequence"/>
</dbReference>
<organism evidence="4 5">
    <name type="scientific">Stenotrophomonas chelatiphaga</name>
    <dbReference type="NCBI Taxonomy" id="517011"/>
    <lineage>
        <taxon>Bacteria</taxon>
        <taxon>Pseudomonadati</taxon>
        <taxon>Pseudomonadota</taxon>
        <taxon>Gammaproteobacteria</taxon>
        <taxon>Lysobacterales</taxon>
        <taxon>Lysobacteraceae</taxon>
        <taxon>Stenotrophomonas</taxon>
    </lineage>
</organism>
<feature type="chain" id="PRO_5006395234" evidence="1">
    <location>
        <begin position="20"/>
        <end position="255"/>
    </location>
</feature>
<dbReference type="Pfam" id="PF20616">
    <property type="entry name" value="Caps_syn_GfcC_N"/>
    <property type="match status" value="1"/>
</dbReference>
<evidence type="ECO:0000256" key="1">
    <source>
        <dbReference type="SAM" id="SignalP"/>
    </source>
</evidence>
<dbReference type="EMBL" id="LDJK01000002">
    <property type="protein sequence ID" value="KRG77723.1"/>
    <property type="molecule type" value="Genomic_DNA"/>
</dbReference>
<keyword evidence="5" id="KW-1185">Reference proteome</keyword>
<feature type="domain" description="Capsule biosynthesis GfcC-like C-terminal" evidence="2">
    <location>
        <begin position="164"/>
        <end position="249"/>
    </location>
</feature>
<comment type="caution">
    <text evidence="4">The sequence shown here is derived from an EMBL/GenBank/DDBJ whole genome shotgun (WGS) entry which is preliminary data.</text>
</comment>
<keyword evidence="1" id="KW-0732">Signal</keyword>
<feature type="domain" description="Capsule biosynthesis GfcC-like N-terminal" evidence="3">
    <location>
        <begin position="41"/>
        <end position="144"/>
    </location>
</feature>
<gene>
    <name evidence="4" type="ORF">ABB28_00400</name>
</gene>
<evidence type="ECO:0000259" key="2">
    <source>
        <dbReference type="Pfam" id="PF06251"/>
    </source>
</evidence>
<dbReference type="InterPro" id="IPR046459">
    <property type="entry name" value="Caps_syn_GfcC_N"/>
</dbReference>
<protein>
    <submittedName>
        <fullName evidence="4">Uncharacterized protein</fullName>
    </submittedName>
</protein>
<sequence>MFRSAAALVFLVSGLPVKAEPPLPAGISEVAVVGAVQSPGVVQVKQGGRISDVLNAVRPDAAAYLLGGSLQREHERQDQVRQRAGLLHTLGQLPQHEDLDVRAAGDLLHDWLDAHPATGRVRLVLDRRLMQVQPLNNPIARQGDSIIIPLRPQTVHVIGAVTQPCELPHQPLQDAKTYLAHCPTSGAADPDTLYVVQPDGLVQALGVAAWNRADPQAVAAGGTIYVPIRESALKRIDASFNEDFASFVATQPVDP</sequence>
<dbReference type="AlphaFoldDB" id="A0A0R0D7K9"/>
<reference evidence="4 5" key="1">
    <citation type="submission" date="2015-05" db="EMBL/GenBank/DDBJ databases">
        <title>Genome sequencing and analysis of members of genus Stenotrophomonas.</title>
        <authorList>
            <person name="Patil P.P."/>
            <person name="Midha S."/>
            <person name="Patil P.B."/>
        </authorList>
    </citation>
    <scope>NUCLEOTIDE SEQUENCE [LARGE SCALE GENOMIC DNA]</scope>
    <source>
        <strain evidence="4 5">DSM 21508</strain>
    </source>
</reference>
<accession>A0A0R0D7K9</accession>
<name>A0A0R0D7K9_9GAMM</name>
<evidence type="ECO:0000259" key="3">
    <source>
        <dbReference type="Pfam" id="PF20616"/>
    </source>
</evidence>